<gene>
    <name evidence="3" type="ordered locus">Francci3_4248</name>
</gene>
<feature type="domain" description="PPM-type phosphatase" evidence="2">
    <location>
        <begin position="139"/>
        <end position="435"/>
    </location>
</feature>
<dbReference type="PROSITE" id="PS51746">
    <property type="entry name" value="PPM_2"/>
    <property type="match status" value="1"/>
</dbReference>
<dbReference type="Pfam" id="PF13672">
    <property type="entry name" value="PP2C_2"/>
    <property type="match status" value="1"/>
</dbReference>
<dbReference type="InterPro" id="IPR036457">
    <property type="entry name" value="PPM-type-like_dom_sf"/>
</dbReference>
<dbReference type="eggNOG" id="COG0631">
    <property type="taxonomic scope" value="Bacteria"/>
</dbReference>
<keyword evidence="4" id="KW-1185">Reference proteome</keyword>
<dbReference type="STRING" id="106370.Francci3_4248"/>
<dbReference type="SMART" id="SM00331">
    <property type="entry name" value="PP2C_SIG"/>
    <property type="match status" value="1"/>
</dbReference>
<sequence>MCDDQLDECDHFGRSSGARRRCPETATASIDDPIVRGRRHPAHGSAHTARMRSPGCFRPRPISPGGMTVDLNPHDDAPTVAYQITGSGPFELDDDLGRCPVCAAPVYADDRYCEVCGHGLEGPHPGHGDADHSEVDLGQLAGVCDRGVRHTTNEDAMGLAVVYGTLIAVVCDGVSTTPGSGQASAAAAAAAMAVLADAVRAHGPGRPVHHGTRPSRGVSRAEEMLDILEPSYADYKKPRTSPRAVVGGFSPEDAEAALHAAVDAAQATIAQLSAAEGRMAPSCTFAAAIVTPPTPDGPGMVTVGWVGDSRVYLLGPRWCERLTADDTWAAEAARAGLIPANEAETHRRAHTLTRWLGGDVEDVAPHTEMFPIEAPATVLVCSDGLWNYASRPDVMAALVNQLPPHCEAIDVARHLVDFAINSGGHDNITVVAARVED</sequence>
<reference evidence="3 4" key="1">
    <citation type="journal article" date="2007" name="Genome Res.">
        <title>Genome characteristics of facultatively symbiotic Frankia sp. strains reflect host range and host plant biogeography.</title>
        <authorList>
            <person name="Normand P."/>
            <person name="Lapierre P."/>
            <person name="Tisa L.S."/>
            <person name="Gogarten J.P."/>
            <person name="Alloisio N."/>
            <person name="Bagnarol E."/>
            <person name="Bassi C.A."/>
            <person name="Berry A.M."/>
            <person name="Bickhart D.M."/>
            <person name="Choisne N."/>
            <person name="Couloux A."/>
            <person name="Cournoyer B."/>
            <person name="Cruveiller S."/>
            <person name="Daubin V."/>
            <person name="Demange N."/>
            <person name="Francino M.P."/>
            <person name="Goltsman E."/>
            <person name="Huang Y."/>
            <person name="Kopp O.R."/>
            <person name="Labarre L."/>
            <person name="Lapidus A."/>
            <person name="Lavire C."/>
            <person name="Marechal J."/>
            <person name="Martinez M."/>
            <person name="Mastronunzio J.E."/>
            <person name="Mullin B.C."/>
            <person name="Niemann J."/>
            <person name="Pujic P."/>
            <person name="Rawnsley T."/>
            <person name="Rouy Z."/>
            <person name="Schenowitz C."/>
            <person name="Sellstedt A."/>
            <person name="Tavares F."/>
            <person name="Tomkins J.P."/>
            <person name="Vallenet D."/>
            <person name="Valverde C."/>
            <person name="Wall L.G."/>
            <person name="Wang Y."/>
            <person name="Medigue C."/>
            <person name="Benson D.R."/>
        </authorList>
    </citation>
    <scope>NUCLEOTIDE SEQUENCE [LARGE SCALE GENOMIC DNA]</scope>
    <source>
        <strain evidence="4">DSM 45818 / CECT 9043 / CcI3</strain>
    </source>
</reference>
<dbReference type="PhylomeDB" id="Q2J548"/>
<dbReference type="Proteomes" id="UP000001937">
    <property type="component" value="Chromosome"/>
</dbReference>
<dbReference type="Gene3D" id="3.60.40.10">
    <property type="entry name" value="PPM-type phosphatase domain"/>
    <property type="match status" value="1"/>
</dbReference>
<dbReference type="EMBL" id="CP000249">
    <property type="protein sequence ID" value="ABD13594.1"/>
    <property type="molecule type" value="Genomic_DNA"/>
</dbReference>
<accession>Q2J548</accession>
<dbReference type="SUPFAM" id="SSF81606">
    <property type="entry name" value="PP2C-like"/>
    <property type="match status" value="1"/>
</dbReference>
<evidence type="ECO:0000313" key="3">
    <source>
        <dbReference type="EMBL" id="ABD13594.1"/>
    </source>
</evidence>
<evidence type="ECO:0000313" key="4">
    <source>
        <dbReference type="Proteomes" id="UP000001937"/>
    </source>
</evidence>
<dbReference type="KEGG" id="fra:Francci3_4248"/>
<evidence type="ECO:0000256" key="1">
    <source>
        <dbReference type="SAM" id="MobiDB-lite"/>
    </source>
</evidence>
<dbReference type="CDD" id="cd00143">
    <property type="entry name" value="PP2Cc"/>
    <property type="match status" value="1"/>
</dbReference>
<name>Q2J548_FRACC</name>
<organism evidence="3 4">
    <name type="scientific">Frankia casuarinae (strain DSM 45818 / CECT 9043 / HFP020203 / CcI3)</name>
    <dbReference type="NCBI Taxonomy" id="106370"/>
    <lineage>
        <taxon>Bacteria</taxon>
        <taxon>Bacillati</taxon>
        <taxon>Actinomycetota</taxon>
        <taxon>Actinomycetes</taxon>
        <taxon>Frankiales</taxon>
        <taxon>Frankiaceae</taxon>
        <taxon>Frankia</taxon>
    </lineage>
</organism>
<feature type="region of interest" description="Disordered" evidence="1">
    <location>
        <begin position="35"/>
        <end position="57"/>
    </location>
</feature>
<dbReference type="InterPro" id="IPR001932">
    <property type="entry name" value="PPM-type_phosphatase-like_dom"/>
</dbReference>
<dbReference type="AlphaFoldDB" id="Q2J548"/>
<evidence type="ECO:0000259" key="2">
    <source>
        <dbReference type="PROSITE" id="PS51746"/>
    </source>
</evidence>
<dbReference type="SMART" id="SM00332">
    <property type="entry name" value="PP2Cc"/>
    <property type="match status" value="1"/>
</dbReference>
<proteinExistence type="predicted"/>
<protein>
    <submittedName>
        <fullName evidence="3">Protein serine/threonine phosphatases</fullName>
    </submittedName>
</protein>
<dbReference type="HOGENOM" id="CLU_034545_2_0_11"/>